<evidence type="ECO:0000313" key="6">
    <source>
        <dbReference type="Proteomes" id="UP000000485"/>
    </source>
</evidence>
<protein>
    <submittedName>
        <fullName evidence="5">Transcriptional regulator, GntR family</fullName>
    </submittedName>
</protein>
<dbReference type="InterPro" id="IPR036390">
    <property type="entry name" value="WH_DNA-bd_sf"/>
</dbReference>
<dbReference type="PROSITE" id="PS50949">
    <property type="entry name" value="HTH_GNTR"/>
    <property type="match status" value="1"/>
</dbReference>
<dbReference type="Pfam" id="PF00392">
    <property type="entry name" value="GntR"/>
    <property type="match status" value="1"/>
</dbReference>
<name>F8A0C8_CELGA</name>
<dbReference type="eggNOG" id="COG1725">
    <property type="taxonomic scope" value="Bacteria"/>
</dbReference>
<dbReference type="HOGENOM" id="CLU_017584_10_1_11"/>
<dbReference type="RefSeq" id="WP_013882991.1">
    <property type="nucleotide sequence ID" value="NC_015671.1"/>
</dbReference>
<reference evidence="6" key="1">
    <citation type="submission" date="2011-04" db="EMBL/GenBank/DDBJ databases">
        <title>Complete sequence of Cellvibrio gilvus ATCC 13127.</title>
        <authorList>
            <person name="Lucas S."/>
            <person name="Han J."/>
            <person name="Lapidus A."/>
            <person name="Cheng J.-F."/>
            <person name="Goodwin L."/>
            <person name="Pitluck S."/>
            <person name="Peters L."/>
            <person name="Munk A."/>
            <person name="Detter J.C."/>
            <person name="Han C."/>
            <person name="Tapia R."/>
            <person name="Land M."/>
            <person name="Hauser L."/>
            <person name="Kyrpides N."/>
            <person name="Ivanova N."/>
            <person name="Ovchinnikova G."/>
            <person name="Pagani I."/>
            <person name="Mead D."/>
            <person name="Brumm P."/>
            <person name="Woyke T."/>
        </authorList>
    </citation>
    <scope>NUCLEOTIDE SEQUENCE [LARGE SCALE GENOMIC DNA]</scope>
    <source>
        <strain evidence="6">ATCC 13127 / NRRL B-14078</strain>
    </source>
</reference>
<evidence type="ECO:0000313" key="5">
    <source>
        <dbReference type="EMBL" id="AEI11472.1"/>
    </source>
</evidence>
<sequence length="143" mass="14744">MDATADGDGGLVVDLDLTSSVPPFEQIRQQIAGYVAAGRLRTGARLPTIRMLAADLGVAPGTVARAYRELEAAGLVATRRRTGTVVAADAVPADDAPMRAARSFVAQARAYGLSDQDALALVRGALQTHRPAAAAPGPSKEHS</sequence>
<dbReference type="Gene3D" id="1.10.10.10">
    <property type="entry name" value="Winged helix-like DNA-binding domain superfamily/Winged helix DNA-binding domain"/>
    <property type="match status" value="1"/>
</dbReference>
<keyword evidence="1" id="KW-0805">Transcription regulation</keyword>
<dbReference type="SMART" id="SM00345">
    <property type="entry name" value="HTH_GNTR"/>
    <property type="match status" value="1"/>
</dbReference>
<dbReference type="SUPFAM" id="SSF46785">
    <property type="entry name" value="Winged helix' DNA-binding domain"/>
    <property type="match status" value="1"/>
</dbReference>
<dbReference type="GO" id="GO:0003700">
    <property type="term" value="F:DNA-binding transcription factor activity"/>
    <property type="evidence" value="ECO:0007669"/>
    <property type="project" value="InterPro"/>
</dbReference>
<evidence type="ECO:0000256" key="2">
    <source>
        <dbReference type="ARBA" id="ARBA00023125"/>
    </source>
</evidence>
<keyword evidence="6" id="KW-1185">Reference proteome</keyword>
<dbReference type="KEGG" id="cga:Celgi_0953"/>
<proteinExistence type="predicted"/>
<dbReference type="GO" id="GO:0003677">
    <property type="term" value="F:DNA binding"/>
    <property type="evidence" value="ECO:0007669"/>
    <property type="project" value="UniProtKB-KW"/>
</dbReference>
<dbReference type="OrthoDB" id="4307011at2"/>
<evidence type="ECO:0000259" key="4">
    <source>
        <dbReference type="PROSITE" id="PS50949"/>
    </source>
</evidence>
<organism evidence="5 6">
    <name type="scientific">Cellulomonas gilvus (strain ATCC 13127 / NRRL B-14078)</name>
    <name type="common">Cellvibrio gilvus</name>
    <dbReference type="NCBI Taxonomy" id="593907"/>
    <lineage>
        <taxon>Bacteria</taxon>
        <taxon>Bacillati</taxon>
        <taxon>Actinomycetota</taxon>
        <taxon>Actinomycetes</taxon>
        <taxon>Micrococcales</taxon>
        <taxon>Cellulomonadaceae</taxon>
        <taxon>Cellulomonas</taxon>
    </lineage>
</organism>
<accession>F8A0C8</accession>
<dbReference type="CDD" id="cd07377">
    <property type="entry name" value="WHTH_GntR"/>
    <property type="match status" value="1"/>
</dbReference>
<gene>
    <name evidence="5" type="ordered locus">Celgi_0953</name>
</gene>
<evidence type="ECO:0000256" key="3">
    <source>
        <dbReference type="ARBA" id="ARBA00023163"/>
    </source>
</evidence>
<dbReference type="AlphaFoldDB" id="F8A0C8"/>
<feature type="domain" description="HTH gntR-type" evidence="4">
    <location>
        <begin position="21"/>
        <end position="89"/>
    </location>
</feature>
<dbReference type="STRING" id="593907.Celgi_0953"/>
<dbReference type="PANTHER" id="PTHR38445:SF9">
    <property type="entry name" value="HTH-TYPE TRANSCRIPTIONAL REPRESSOR YTRA"/>
    <property type="match status" value="1"/>
</dbReference>
<dbReference type="InterPro" id="IPR000524">
    <property type="entry name" value="Tscrpt_reg_HTH_GntR"/>
</dbReference>
<evidence type="ECO:0000256" key="1">
    <source>
        <dbReference type="ARBA" id="ARBA00023015"/>
    </source>
</evidence>
<keyword evidence="2" id="KW-0238">DNA-binding</keyword>
<dbReference type="EMBL" id="CP002665">
    <property type="protein sequence ID" value="AEI11472.1"/>
    <property type="molecule type" value="Genomic_DNA"/>
</dbReference>
<dbReference type="InterPro" id="IPR036388">
    <property type="entry name" value="WH-like_DNA-bd_sf"/>
</dbReference>
<dbReference type="Proteomes" id="UP000000485">
    <property type="component" value="Chromosome"/>
</dbReference>
<dbReference type="PANTHER" id="PTHR38445">
    <property type="entry name" value="HTH-TYPE TRANSCRIPTIONAL REPRESSOR YTRA"/>
    <property type="match status" value="1"/>
</dbReference>
<keyword evidence="3" id="KW-0804">Transcription</keyword>